<name>A0ABW3MIR9_9PSEU</name>
<evidence type="ECO:0000313" key="2">
    <source>
        <dbReference type="Proteomes" id="UP001597045"/>
    </source>
</evidence>
<protein>
    <submittedName>
        <fullName evidence="1">Laccase</fullName>
    </submittedName>
</protein>
<organism evidence="1 2">
    <name type="scientific">Kibdelosporangium lantanae</name>
    <dbReference type="NCBI Taxonomy" id="1497396"/>
    <lineage>
        <taxon>Bacteria</taxon>
        <taxon>Bacillati</taxon>
        <taxon>Actinomycetota</taxon>
        <taxon>Actinomycetes</taxon>
        <taxon>Pseudonocardiales</taxon>
        <taxon>Pseudonocardiaceae</taxon>
        <taxon>Kibdelosporangium</taxon>
    </lineage>
</organism>
<proteinExistence type="predicted"/>
<keyword evidence="2" id="KW-1185">Reference proteome</keyword>
<feature type="non-terminal residue" evidence="1">
    <location>
        <position position="104"/>
    </location>
</feature>
<dbReference type="Gene3D" id="2.60.40.420">
    <property type="entry name" value="Cupredoxins - blue copper proteins"/>
    <property type="match status" value="1"/>
</dbReference>
<dbReference type="Proteomes" id="UP001597045">
    <property type="component" value="Unassembled WGS sequence"/>
</dbReference>
<accession>A0ABW3MIR9</accession>
<sequence>MILCDRNFDLDAQGRLTGNQLYKTVLYTMEPEVQETSFSGPFTSVNGVIWPYAEVEPTWYRLRLANVANVRPYNLRLRFEDGTPVPAGVVKLVGTDGGKSYVTR</sequence>
<dbReference type="EMBL" id="JBHTIS010002265">
    <property type="protein sequence ID" value="MFD1049579.1"/>
    <property type="molecule type" value="Genomic_DNA"/>
</dbReference>
<dbReference type="InterPro" id="IPR008972">
    <property type="entry name" value="Cupredoxin"/>
</dbReference>
<dbReference type="SUPFAM" id="SSF49503">
    <property type="entry name" value="Cupredoxins"/>
    <property type="match status" value="1"/>
</dbReference>
<evidence type="ECO:0000313" key="1">
    <source>
        <dbReference type="EMBL" id="MFD1049579.1"/>
    </source>
</evidence>
<reference evidence="2" key="1">
    <citation type="journal article" date="2019" name="Int. J. Syst. Evol. Microbiol.">
        <title>The Global Catalogue of Microorganisms (GCM) 10K type strain sequencing project: providing services to taxonomists for standard genome sequencing and annotation.</title>
        <authorList>
            <consortium name="The Broad Institute Genomics Platform"/>
            <consortium name="The Broad Institute Genome Sequencing Center for Infectious Disease"/>
            <person name="Wu L."/>
            <person name="Ma J."/>
        </authorList>
    </citation>
    <scope>NUCLEOTIDE SEQUENCE [LARGE SCALE GENOMIC DNA]</scope>
    <source>
        <strain evidence="2">JCM 31486</strain>
    </source>
</reference>
<gene>
    <name evidence="1" type="ORF">ACFQ1S_30630</name>
</gene>
<comment type="caution">
    <text evidence="1">The sequence shown here is derived from an EMBL/GenBank/DDBJ whole genome shotgun (WGS) entry which is preliminary data.</text>
</comment>